<comment type="cofactor">
    <cofactor evidence="1 11">
        <name>Zn(2+)</name>
        <dbReference type="ChEBI" id="CHEBI:29105"/>
    </cofactor>
</comment>
<evidence type="ECO:0000256" key="1">
    <source>
        <dbReference type="ARBA" id="ARBA00001947"/>
    </source>
</evidence>
<dbReference type="RefSeq" id="WP_114185789.1">
    <property type="nucleotide sequence ID" value="NZ_BJYU01000012.1"/>
</dbReference>
<keyword evidence="5 11" id="KW-0812">Transmembrane</keyword>
<feature type="domain" description="PDZ" evidence="12">
    <location>
        <begin position="138"/>
        <end position="206"/>
    </location>
</feature>
<dbReference type="NCBIfam" id="TIGR00054">
    <property type="entry name" value="RIP metalloprotease RseP"/>
    <property type="match status" value="2"/>
</dbReference>
<evidence type="ECO:0000259" key="12">
    <source>
        <dbReference type="SMART" id="SM00228"/>
    </source>
</evidence>
<keyword evidence="4 13" id="KW-0645">Protease</keyword>
<evidence type="ECO:0000256" key="11">
    <source>
        <dbReference type="RuleBase" id="RU362031"/>
    </source>
</evidence>
<evidence type="ECO:0000256" key="10">
    <source>
        <dbReference type="ARBA" id="ARBA00023136"/>
    </source>
</evidence>
<dbReference type="InterPro" id="IPR001478">
    <property type="entry name" value="PDZ"/>
</dbReference>
<dbReference type="Pfam" id="PF17820">
    <property type="entry name" value="PDZ_6"/>
    <property type="match status" value="1"/>
</dbReference>
<dbReference type="AlphaFoldDB" id="A0A512BNN0"/>
<comment type="caution">
    <text evidence="13">The sequence shown here is derived from an EMBL/GenBank/DDBJ whole genome shotgun (WGS) entry which is preliminary data.</text>
</comment>
<dbReference type="SUPFAM" id="SSF50156">
    <property type="entry name" value="PDZ domain-like"/>
    <property type="match status" value="1"/>
</dbReference>
<dbReference type="Pfam" id="PF02163">
    <property type="entry name" value="Peptidase_M50"/>
    <property type="match status" value="1"/>
</dbReference>
<dbReference type="PANTHER" id="PTHR42837:SF2">
    <property type="entry name" value="MEMBRANE METALLOPROTEASE ARASP2, CHLOROPLASTIC-RELATED"/>
    <property type="match status" value="1"/>
</dbReference>
<evidence type="ECO:0000256" key="4">
    <source>
        <dbReference type="ARBA" id="ARBA00022670"/>
    </source>
</evidence>
<dbReference type="CDD" id="cd06163">
    <property type="entry name" value="S2P-M50_PDZ_RseP-like"/>
    <property type="match status" value="1"/>
</dbReference>
<keyword evidence="14" id="KW-1185">Reference proteome</keyword>
<dbReference type="SMART" id="SM00228">
    <property type="entry name" value="PDZ"/>
    <property type="match status" value="1"/>
</dbReference>
<evidence type="ECO:0000313" key="13">
    <source>
        <dbReference type="EMBL" id="GEO13568.1"/>
    </source>
</evidence>
<keyword evidence="8 11" id="KW-1133">Transmembrane helix</keyword>
<keyword evidence="7 11" id="KW-0862">Zinc</keyword>
<dbReference type="EMBL" id="BJYU01000012">
    <property type="protein sequence ID" value="GEO13568.1"/>
    <property type="molecule type" value="Genomic_DNA"/>
</dbReference>
<evidence type="ECO:0000256" key="5">
    <source>
        <dbReference type="ARBA" id="ARBA00022692"/>
    </source>
</evidence>
<dbReference type="CDD" id="cd23081">
    <property type="entry name" value="cpPDZ_EcRseP-like"/>
    <property type="match status" value="1"/>
</dbReference>
<dbReference type="EC" id="3.4.24.-" evidence="11"/>
<dbReference type="InterPro" id="IPR036034">
    <property type="entry name" value="PDZ_sf"/>
</dbReference>
<dbReference type="Proteomes" id="UP000321085">
    <property type="component" value="Unassembled WGS sequence"/>
</dbReference>
<organism evidence="13 14">
    <name type="scientific">Microvirga aerophila</name>
    <dbReference type="NCBI Taxonomy" id="670291"/>
    <lineage>
        <taxon>Bacteria</taxon>
        <taxon>Pseudomonadati</taxon>
        <taxon>Pseudomonadota</taxon>
        <taxon>Alphaproteobacteria</taxon>
        <taxon>Hyphomicrobiales</taxon>
        <taxon>Methylobacteriaceae</taxon>
        <taxon>Microvirga</taxon>
    </lineage>
</organism>
<dbReference type="GO" id="GO:0016020">
    <property type="term" value="C:membrane"/>
    <property type="evidence" value="ECO:0007669"/>
    <property type="project" value="UniProtKB-SubCell"/>
</dbReference>
<gene>
    <name evidence="13" type="ORF">MAE02_12640</name>
</gene>
<feature type="transmembrane region" description="Helical" evidence="11">
    <location>
        <begin position="354"/>
        <end position="372"/>
    </location>
</feature>
<accession>A0A512BNN0</accession>
<dbReference type="InterPro" id="IPR041489">
    <property type="entry name" value="PDZ_6"/>
</dbReference>
<evidence type="ECO:0000256" key="3">
    <source>
        <dbReference type="ARBA" id="ARBA00007931"/>
    </source>
</evidence>
<evidence type="ECO:0000256" key="7">
    <source>
        <dbReference type="ARBA" id="ARBA00022833"/>
    </source>
</evidence>
<proteinExistence type="inferred from homology"/>
<sequence>MDWLATITGATGSFFLTVFSFIVVLSVVVFIHEYGHFWVGRRCGVGVTAFSVGFGREVFGWTDRHGTRWKISAIPLGGYVKFVGDINAASVPDNDQLAHMSAAERAISFPHQSVAKRAAIVAAGPIANFILAIAIFAGFNYFSGRQVLEPRIEAVQAGSAAEKAGFQPNDLILTIDGKEIQTFADMQLLVSSSAGESLVFTVERGGQTVSLNAIPNFVEKTTPFGKQRIGLLGVEASKDPAAIKRISYSIPGALKAGAVETWNLVDRTFNFLRRLILGWESADQLSGPIGIARASGTAFDVGGVYSLVSLIGFMSVSIGIINLFPIPLLDGGHLLFYAIEAIRGRPLSEKAQEIGFRIGFAIVAMLMLFATWNDLVHLGTSFMARGT</sequence>
<dbReference type="OrthoDB" id="9782003at2"/>
<comment type="similarity">
    <text evidence="3 11">Belongs to the peptidase M50B family.</text>
</comment>
<dbReference type="InterPro" id="IPR008915">
    <property type="entry name" value="Peptidase_M50"/>
</dbReference>
<protein>
    <recommendedName>
        <fullName evidence="11">Zinc metalloprotease</fullName>
        <ecNumber evidence="11">3.4.24.-</ecNumber>
    </recommendedName>
</protein>
<evidence type="ECO:0000313" key="14">
    <source>
        <dbReference type="Proteomes" id="UP000321085"/>
    </source>
</evidence>
<reference evidence="13 14" key="1">
    <citation type="submission" date="2019-07" db="EMBL/GenBank/DDBJ databases">
        <title>Whole genome shotgun sequence of Microvirga aerophila NBRC 106136.</title>
        <authorList>
            <person name="Hosoyama A."/>
            <person name="Uohara A."/>
            <person name="Ohji S."/>
            <person name="Ichikawa N."/>
        </authorList>
    </citation>
    <scope>NUCLEOTIDE SEQUENCE [LARGE SCALE GENOMIC DNA]</scope>
    <source>
        <strain evidence="13 14">NBRC 106136</strain>
    </source>
</reference>
<dbReference type="PANTHER" id="PTHR42837">
    <property type="entry name" value="REGULATOR OF SIGMA-E PROTEASE RSEP"/>
    <property type="match status" value="1"/>
</dbReference>
<evidence type="ECO:0000256" key="8">
    <source>
        <dbReference type="ARBA" id="ARBA00022989"/>
    </source>
</evidence>
<feature type="transmembrane region" description="Helical" evidence="11">
    <location>
        <begin position="118"/>
        <end position="142"/>
    </location>
</feature>
<keyword evidence="9 11" id="KW-0482">Metalloprotease</keyword>
<comment type="subcellular location">
    <subcellularLocation>
        <location evidence="2">Membrane</location>
        <topology evidence="2">Multi-pass membrane protein</topology>
    </subcellularLocation>
</comment>
<keyword evidence="11" id="KW-0479">Metal-binding</keyword>
<name>A0A512BNN0_9HYPH</name>
<dbReference type="GO" id="GO:0046872">
    <property type="term" value="F:metal ion binding"/>
    <property type="evidence" value="ECO:0007669"/>
    <property type="project" value="UniProtKB-KW"/>
</dbReference>
<evidence type="ECO:0000256" key="6">
    <source>
        <dbReference type="ARBA" id="ARBA00022801"/>
    </source>
</evidence>
<keyword evidence="10 11" id="KW-0472">Membrane</keyword>
<dbReference type="GO" id="GO:0004222">
    <property type="term" value="F:metalloendopeptidase activity"/>
    <property type="evidence" value="ECO:0007669"/>
    <property type="project" value="InterPro"/>
</dbReference>
<dbReference type="GO" id="GO:0006508">
    <property type="term" value="P:proteolysis"/>
    <property type="evidence" value="ECO:0007669"/>
    <property type="project" value="UniProtKB-KW"/>
</dbReference>
<keyword evidence="6 11" id="KW-0378">Hydrolase</keyword>
<evidence type="ECO:0000256" key="2">
    <source>
        <dbReference type="ARBA" id="ARBA00004141"/>
    </source>
</evidence>
<dbReference type="InterPro" id="IPR004387">
    <property type="entry name" value="Pept_M50_Zn"/>
</dbReference>
<feature type="transmembrane region" description="Helical" evidence="11">
    <location>
        <begin position="12"/>
        <end position="32"/>
    </location>
</feature>
<feature type="transmembrane region" description="Helical" evidence="11">
    <location>
        <begin position="303"/>
        <end position="324"/>
    </location>
</feature>
<dbReference type="Gene3D" id="2.30.42.10">
    <property type="match status" value="1"/>
</dbReference>
<evidence type="ECO:0000256" key="9">
    <source>
        <dbReference type="ARBA" id="ARBA00023049"/>
    </source>
</evidence>